<protein>
    <submittedName>
        <fullName evidence="1">Uncharacterized protein</fullName>
    </submittedName>
</protein>
<reference evidence="2" key="1">
    <citation type="submission" date="2012-08" db="EMBL/GenBank/DDBJ databases">
        <title>The Genome Sequence of Wuchereria bancrofti.</title>
        <authorList>
            <person name="Nutman T.B."/>
            <person name="Fink D.L."/>
            <person name="Russ C."/>
            <person name="Young S."/>
            <person name="Zeng Q."/>
            <person name="Koehrsen M."/>
            <person name="Alvarado L."/>
            <person name="Berlin A."/>
            <person name="Chapman S.B."/>
            <person name="Chen Z."/>
            <person name="Freedman E."/>
            <person name="Gellesch M."/>
            <person name="Goldberg J."/>
            <person name="Griggs A."/>
            <person name="Gujja S."/>
            <person name="Heilman E.R."/>
            <person name="Heiman D."/>
            <person name="Hepburn T."/>
            <person name="Howarth C."/>
            <person name="Jen D."/>
            <person name="Larson L."/>
            <person name="Lewis B."/>
            <person name="Mehta T."/>
            <person name="Park D."/>
            <person name="Pearson M."/>
            <person name="Roberts A."/>
            <person name="Saif S."/>
            <person name="Shea T."/>
            <person name="Shenoy N."/>
            <person name="Sisk P."/>
            <person name="Stolte C."/>
            <person name="Sykes S."/>
            <person name="Walk T."/>
            <person name="White J."/>
            <person name="Yandava C."/>
            <person name="Haas B."/>
            <person name="Henn M.R."/>
            <person name="Nusbaum C."/>
            <person name="Birren B."/>
        </authorList>
    </citation>
    <scope>NUCLEOTIDE SEQUENCE [LARGE SCALE GENOMIC DNA]</scope>
    <source>
        <strain evidence="2">NA</strain>
    </source>
</reference>
<accession>J9E1R7</accession>
<dbReference type="AlphaFoldDB" id="J9E1R7"/>
<feature type="non-terminal residue" evidence="1">
    <location>
        <position position="1"/>
    </location>
</feature>
<comment type="caution">
    <text evidence="1">The sequence shown here is derived from an EMBL/GenBank/DDBJ whole genome shotgun (WGS) entry which is preliminary data.</text>
</comment>
<name>J9E1R7_WUCBA</name>
<sequence length="55" mass="6529">KVTMLLGGRLRQREEPATKECMIYGHHLSPYDIQQTVFDSRNRYAVFYAHYIEPV</sequence>
<dbReference type="EMBL" id="ADBV01020260">
    <property type="protein sequence ID" value="EJW70882.1"/>
    <property type="molecule type" value="Genomic_DNA"/>
</dbReference>
<organism evidence="1 2">
    <name type="scientific">Wuchereria bancrofti</name>
    <dbReference type="NCBI Taxonomy" id="6293"/>
    <lineage>
        <taxon>Eukaryota</taxon>
        <taxon>Metazoa</taxon>
        <taxon>Ecdysozoa</taxon>
        <taxon>Nematoda</taxon>
        <taxon>Chromadorea</taxon>
        <taxon>Rhabditida</taxon>
        <taxon>Spirurina</taxon>
        <taxon>Spiruromorpha</taxon>
        <taxon>Filarioidea</taxon>
        <taxon>Onchocercidae</taxon>
        <taxon>Wuchereria</taxon>
    </lineage>
</organism>
<dbReference type="Proteomes" id="UP000004810">
    <property type="component" value="Unassembled WGS sequence"/>
</dbReference>
<gene>
    <name evidence="1" type="ORF">WUBG_18211</name>
</gene>
<evidence type="ECO:0000313" key="2">
    <source>
        <dbReference type="Proteomes" id="UP000004810"/>
    </source>
</evidence>
<proteinExistence type="predicted"/>
<evidence type="ECO:0000313" key="1">
    <source>
        <dbReference type="EMBL" id="EJW70882.1"/>
    </source>
</evidence>